<dbReference type="Pfam" id="PF03548">
    <property type="entry name" value="LolA"/>
    <property type="match status" value="1"/>
</dbReference>
<dbReference type="InterPro" id="IPR029046">
    <property type="entry name" value="LolA/LolB/LppX"/>
</dbReference>
<name>A0ABU3D727_9FLAO</name>
<comment type="caution">
    <text evidence="3">The sequence shown here is derived from an EMBL/GenBank/DDBJ whole genome shotgun (WGS) entry which is preliminary data.</text>
</comment>
<organism evidence="3 4">
    <name type="scientific">Autumnicola musiva</name>
    <dbReference type="NCBI Taxonomy" id="3075589"/>
    <lineage>
        <taxon>Bacteria</taxon>
        <taxon>Pseudomonadati</taxon>
        <taxon>Bacteroidota</taxon>
        <taxon>Flavobacteriia</taxon>
        <taxon>Flavobacteriales</taxon>
        <taxon>Flavobacteriaceae</taxon>
        <taxon>Autumnicola</taxon>
    </lineage>
</organism>
<keyword evidence="3" id="KW-0449">Lipoprotein</keyword>
<evidence type="ECO:0000256" key="1">
    <source>
        <dbReference type="ARBA" id="ARBA00022729"/>
    </source>
</evidence>
<evidence type="ECO:0000313" key="4">
    <source>
        <dbReference type="Proteomes" id="UP001262582"/>
    </source>
</evidence>
<dbReference type="EMBL" id="JAVRHK010000008">
    <property type="protein sequence ID" value="MDT0677338.1"/>
    <property type="molecule type" value="Genomic_DNA"/>
</dbReference>
<feature type="coiled-coil region" evidence="2">
    <location>
        <begin position="13"/>
        <end position="47"/>
    </location>
</feature>
<dbReference type="RefSeq" id="WP_311503679.1">
    <property type="nucleotide sequence ID" value="NZ_JAVRHK010000008.1"/>
</dbReference>
<reference evidence="3 4" key="1">
    <citation type="submission" date="2023-09" db="EMBL/GenBank/DDBJ databases">
        <authorList>
            <person name="Rey-Velasco X."/>
        </authorList>
    </citation>
    <scope>NUCLEOTIDE SEQUENCE [LARGE SCALE GENOMIC DNA]</scope>
    <source>
        <strain evidence="3 4">F117</strain>
    </source>
</reference>
<sequence length="207" mass="23989">MRILNFLVFFVALNLAAQENKLNEAEKEKFQRQVAAQAKDLQTLQADFVQTKHMEMITKDAQSKGQIFFRSPNIIKWQYSEPFQYTILYRDGKLYINDGGEKSITEASGNKLFGKIINMISETMNGKLLEKTENFEVIYFWEKTQICTSLHPKDEDIAQMFSEILIRFNNEHLVQSVKLIDEGGDSTEIRLKNVQLNQPLDGSVFQH</sequence>
<dbReference type="Proteomes" id="UP001262582">
    <property type="component" value="Unassembled WGS sequence"/>
</dbReference>
<dbReference type="InterPro" id="IPR004564">
    <property type="entry name" value="OM_lipoprot_carrier_LolA-like"/>
</dbReference>
<dbReference type="Gene3D" id="2.50.20.10">
    <property type="entry name" value="Lipoprotein localisation LolA/LolB/LppX"/>
    <property type="match status" value="1"/>
</dbReference>
<dbReference type="PANTHER" id="PTHR35869">
    <property type="entry name" value="OUTER-MEMBRANE LIPOPROTEIN CARRIER PROTEIN"/>
    <property type="match status" value="1"/>
</dbReference>
<keyword evidence="2" id="KW-0175">Coiled coil</keyword>
<keyword evidence="4" id="KW-1185">Reference proteome</keyword>
<protein>
    <submittedName>
        <fullName evidence="3">Outer membrane lipoprotein carrier protein LolA</fullName>
    </submittedName>
</protein>
<proteinExistence type="predicted"/>
<evidence type="ECO:0000313" key="3">
    <source>
        <dbReference type="EMBL" id="MDT0677338.1"/>
    </source>
</evidence>
<accession>A0ABU3D727</accession>
<keyword evidence="1" id="KW-0732">Signal</keyword>
<evidence type="ECO:0000256" key="2">
    <source>
        <dbReference type="SAM" id="Coils"/>
    </source>
</evidence>
<gene>
    <name evidence="3" type="ORF">RM539_12200</name>
</gene>
<dbReference type="SUPFAM" id="SSF89392">
    <property type="entry name" value="Prokaryotic lipoproteins and lipoprotein localization factors"/>
    <property type="match status" value="1"/>
</dbReference>
<dbReference type="CDD" id="cd16325">
    <property type="entry name" value="LolA"/>
    <property type="match status" value="1"/>
</dbReference>
<dbReference type="PANTHER" id="PTHR35869:SF1">
    <property type="entry name" value="OUTER-MEMBRANE LIPOPROTEIN CARRIER PROTEIN"/>
    <property type="match status" value="1"/>
</dbReference>